<dbReference type="EMBL" id="JAYMYS010000009">
    <property type="protein sequence ID" value="KAK7381052.1"/>
    <property type="molecule type" value="Genomic_DNA"/>
</dbReference>
<organism evidence="3 4">
    <name type="scientific">Psophocarpus tetragonolobus</name>
    <name type="common">Winged bean</name>
    <name type="synonym">Dolichos tetragonolobus</name>
    <dbReference type="NCBI Taxonomy" id="3891"/>
    <lineage>
        <taxon>Eukaryota</taxon>
        <taxon>Viridiplantae</taxon>
        <taxon>Streptophyta</taxon>
        <taxon>Embryophyta</taxon>
        <taxon>Tracheophyta</taxon>
        <taxon>Spermatophyta</taxon>
        <taxon>Magnoliopsida</taxon>
        <taxon>eudicotyledons</taxon>
        <taxon>Gunneridae</taxon>
        <taxon>Pentapetalae</taxon>
        <taxon>rosids</taxon>
        <taxon>fabids</taxon>
        <taxon>Fabales</taxon>
        <taxon>Fabaceae</taxon>
        <taxon>Papilionoideae</taxon>
        <taxon>50 kb inversion clade</taxon>
        <taxon>NPAAA clade</taxon>
        <taxon>indigoferoid/millettioid clade</taxon>
        <taxon>Phaseoleae</taxon>
        <taxon>Psophocarpus</taxon>
    </lineage>
</organism>
<dbReference type="PANTHER" id="PTHR34081">
    <property type="entry name" value="MALECTIN DOMAIN-CONTAINING PROTEIN"/>
    <property type="match status" value="1"/>
</dbReference>
<gene>
    <name evidence="3" type="ORF">VNO78_33576</name>
</gene>
<protein>
    <recommendedName>
        <fullName evidence="2">Malectin domain-containing protein</fullName>
    </recommendedName>
</protein>
<name>A0AAN9P1E3_PSOTE</name>
<feature type="domain" description="Malectin" evidence="2">
    <location>
        <begin position="92"/>
        <end position="158"/>
    </location>
</feature>
<dbReference type="PANTHER" id="PTHR34081:SF1">
    <property type="entry name" value="MALECTIN, LEUCINE-RICH REPEAT DOMAIN, L DOMAIN-LIKE PROTEIN-RELATED"/>
    <property type="match status" value="1"/>
</dbReference>
<evidence type="ECO:0000256" key="1">
    <source>
        <dbReference type="SAM" id="Phobius"/>
    </source>
</evidence>
<keyword evidence="1" id="KW-1133">Transmembrane helix</keyword>
<evidence type="ECO:0000313" key="4">
    <source>
        <dbReference type="Proteomes" id="UP001386955"/>
    </source>
</evidence>
<keyword evidence="1" id="KW-0472">Membrane</keyword>
<evidence type="ECO:0000313" key="3">
    <source>
        <dbReference type="EMBL" id="KAK7381052.1"/>
    </source>
</evidence>
<feature type="transmembrane region" description="Helical" evidence="1">
    <location>
        <begin position="243"/>
        <end position="266"/>
    </location>
</feature>
<dbReference type="Proteomes" id="UP001386955">
    <property type="component" value="Unassembled WGS sequence"/>
</dbReference>
<sequence>MSTITSNNFTGEVPATFARLTTLKEVRISDLNGSDYFPFPPLNNLTNLEIFFILQLQYDSIFLECYHDAECSGYSSTGNFMDNDRAEYSIWLNQAMFSIADAELYMDARVSPISLTYYGFCLENGNYTVNLHFAEVIMFTDDQTYNSLGRRILDVYIQIYTLALLYLWDYKKDNMKKVVGYRAGTLSEFTRPRQLAIFVFVMQYTIFIQHHDVHMQHKLLYNHVFYNNQAAFLPPSKNGSMCAGSVVAIVAGVVVLLVVGIWYTLVERLSKRLRQKSSLAKVNYKALIGIMMRNFVLKLT</sequence>
<dbReference type="AlphaFoldDB" id="A0AAN9P1E3"/>
<accession>A0AAN9P1E3</accession>
<keyword evidence="1" id="KW-0812">Transmembrane</keyword>
<proteinExistence type="predicted"/>
<evidence type="ECO:0000259" key="2">
    <source>
        <dbReference type="Pfam" id="PF11721"/>
    </source>
</evidence>
<dbReference type="Pfam" id="PF11721">
    <property type="entry name" value="Malectin"/>
    <property type="match status" value="1"/>
</dbReference>
<comment type="caution">
    <text evidence="3">The sequence shown here is derived from an EMBL/GenBank/DDBJ whole genome shotgun (WGS) entry which is preliminary data.</text>
</comment>
<dbReference type="InterPro" id="IPR021720">
    <property type="entry name" value="Malectin_dom"/>
</dbReference>
<dbReference type="Gene3D" id="2.60.120.430">
    <property type="entry name" value="Galactose-binding lectin"/>
    <property type="match status" value="1"/>
</dbReference>
<reference evidence="3 4" key="1">
    <citation type="submission" date="2024-01" db="EMBL/GenBank/DDBJ databases">
        <title>The genomes of 5 underutilized Papilionoideae crops provide insights into root nodulation and disease resistanc.</title>
        <authorList>
            <person name="Jiang F."/>
        </authorList>
    </citation>
    <scope>NUCLEOTIDE SEQUENCE [LARGE SCALE GENOMIC DNA]</scope>
    <source>
        <strain evidence="3">DUOXIRENSHENG_FW03</strain>
        <tissue evidence="3">Leaves</tissue>
    </source>
</reference>
<keyword evidence="4" id="KW-1185">Reference proteome</keyword>